<dbReference type="InParanoid" id="A0A061GZ96"/>
<accession>A0A061GZ96</accession>
<dbReference type="EMBL" id="CM001887">
    <property type="protein sequence ID" value="EOY32649.1"/>
    <property type="molecule type" value="Genomic_DNA"/>
</dbReference>
<dbReference type="Proteomes" id="UP000026915">
    <property type="component" value="Chromosome 9"/>
</dbReference>
<gene>
    <name evidence="1" type="ORF">TCM_040670</name>
</gene>
<evidence type="ECO:0000313" key="2">
    <source>
        <dbReference type="Proteomes" id="UP000026915"/>
    </source>
</evidence>
<sequence>MRKLMLSLAEFRSAFGVMVPIETSRWLSQARWEFRVVTIKVVSEHGLKIRDFDFKALDFKGFGFKVVLRNPH</sequence>
<dbReference type="AlphaFoldDB" id="A0A061GZ96"/>
<proteinExistence type="predicted"/>
<reference evidence="1 2" key="1">
    <citation type="journal article" date="2013" name="Genome Biol.">
        <title>The genome sequence of the most widely cultivated cacao type and its use to identify candidate genes regulating pod color.</title>
        <authorList>
            <person name="Motamayor J.C."/>
            <person name="Mockaitis K."/>
            <person name="Schmutz J."/>
            <person name="Haiminen N."/>
            <person name="Iii D.L."/>
            <person name="Cornejo O."/>
            <person name="Findley S.D."/>
            <person name="Zheng P."/>
            <person name="Utro F."/>
            <person name="Royaert S."/>
            <person name="Saski C."/>
            <person name="Jenkins J."/>
            <person name="Podicheti R."/>
            <person name="Zhao M."/>
            <person name="Scheffler B.E."/>
            <person name="Stack J.C."/>
            <person name="Feltus F.A."/>
            <person name="Mustiga G.M."/>
            <person name="Amores F."/>
            <person name="Phillips W."/>
            <person name="Marelli J.P."/>
            <person name="May G.D."/>
            <person name="Shapiro H."/>
            <person name="Ma J."/>
            <person name="Bustamante C.D."/>
            <person name="Schnell R.J."/>
            <person name="Main D."/>
            <person name="Gilbert D."/>
            <person name="Parida L."/>
            <person name="Kuhn D.N."/>
        </authorList>
    </citation>
    <scope>NUCLEOTIDE SEQUENCE [LARGE SCALE GENOMIC DNA]</scope>
    <source>
        <strain evidence="2">cv. Matina 1-6</strain>
    </source>
</reference>
<keyword evidence="2" id="KW-1185">Reference proteome</keyword>
<name>A0A061GZ96_THECC</name>
<dbReference type="HOGENOM" id="CLU_2727356_0_0_1"/>
<evidence type="ECO:0000313" key="1">
    <source>
        <dbReference type="EMBL" id="EOY32649.1"/>
    </source>
</evidence>
<organism evidence="1 2">
    <name type="scientific">Theobroma cacao</name>
    <name type="common">Cacao</name>
    <name type="synonym">Cocoa</name>
    <dbReference type="NCBI Taxonomy" id="3641"/>
    <lineage>
        <taxon>Eukaryota</taxon>
        <taxon>Viridiplantae</taxon>
        <taxon>Streptophyta</taxon>
        <taxon>Embryophyta</taxon>
        <taxon>Tracheophyta</taxon>
        <taxon>Spermatophyta</taxon>
        <taxon>Magnoliopsida</taxon>
        <taxon>eudicotyledons</taxon>
        <taxon>Gunneridae</taxon>
        <taxon>Pentapetalae</taxon>
        <taxon>rosids</taxon>
        <taxon>malvids</taxon>
        <taxon>Malvales</taxon>
        <taxon>Malvaceae</taxon>
        <taxon>Byttnerioideae</taxon>
        <taxon>Theobroma</taxon>
    </lineage>
</organism>
<protein>
    <submittedName>
        <fullName evidence="1">Uncharacterized protein</fullName>
    </submittedName>
</protein>
<dbReference type="Gramene" id="EOY32649">
    <property type="protein sequence ID" value="EOY32649"/>
    <property type="gene ID" value="TCM_040670"/>
</dbReference>